<evidence type="ECO:0000313" key="6">
    <source>
        <dbReference type="EMBL" id="ASR53119.1"/>
    </source>
</evidence>
<name>A0ABM6MAN7_9SPHN</name>
<feature type="domain" description="Acyl-CoA dehydrogenase/oxidase C-terminal" evidence="5">
    <location>
        <begin position="238"/>
        <end position="345"/>
    </location>
</feature>
<protein>
    <submittedName>
        <fullName evidence="6">Acyl-CoA dehydrogenase</fullName>
    </submittedName>
</protein>
<keyword evidence="4" id="KW-0274">FAD</keyword>
<evidence type="ECO:0000256" key="4">
    <source>
        <dbReference type="ARBA" id="ARBA00022827"/>
    </source>
</evidence>
<evidence type="ECO:0000256" key="1">
    <source>
        <dbReference type="ARBA" id="ARBA00001974"/>
    </source>
</evidence>
<keyword evidence="3" id="KW-0285">Flavoprotein</keyword>
<keyword evidence="7" id="KW-1185">Reference proteome</keyword>
<dbReference type="SUPFAM" id="SSF47203">
    <property type="entry name" value="Acyl-CoA dehydrogenase C-terminal domain-like"/>
    <property type="match status" value="1"/>
</dbReference>
<comment type="cofactor">
    <cofactor evidence="1">
        <name>FAD</name>
        <dbReference type="ChEBI" id="CHEBI:57692"/>
    </cofactor>
</comment>
<dbReference type="SUPFAM" id="SSF56645">
    <property type="entry name" value="Acyl-CoA dehydrogenase NM domain-like"/>
    <property type="match status" value="1"/>
</dbReference>
<dbReference type="Proteomes" id="UP000258016">
    <property type="component" value="Chromosome"/>
</dbReference>
<evidence type="ECO:0000313" key="7">
    <source>
        <dbReference type="Proteomes" id="UP000258016"/>
    </source>
</evidence>
<dbReference type="Gene3D" id="1.20.140.10">
    <property type="entry name" value="Butyryl-CoA Dehydrogenase, subunit A, domain 3"/>
    <property type="match status" value="1"/>
</dbReference>
<accession>A0ABM6MAN7</accession>
<sequence>MTLASASVPTGPDCVAAAMGIAENLAELGARYDAAPVYPADSIAQIARAGLHRTFAPVASGGQPFRDDDQRHLAMLDVLRIIGRADLSVGRLYEGHVNAMLLFGWYGSTVQLHALKGALGAGAIYGVWATEPLPGVAILETQSGYVLEGAKSFATGAGGNSHALITARRPDGDAQLVIVRADDPERADLSQWRVRGMRATGSGSYALDGLAIAPEDRLGEGGDYHRDPRFTAGAWRFTAVQLGGIEGLLTEIRKAMRPAAREDPVQRARFADAVASARTAYLWVRECALRAASQDPDGPAFAQMTRGIVERAGLDVIEAAARITGTYSALDGTRIDKISRDLSLYLRQAGPDYARDCAAQAWLERDPWGPADRLW</sequence>
<evidence type="ECO:0000256" key="2">
    <source>
        <dbReference type="ARBA" id="ARBA00009347"/>
    </source>
</evidence>
<dbReference type="InterPro" id="IPR036250">
    <property type="entry name" value="AcylCo_DH-like_C"/>
</dbReference>
<dbReference type="PIRSF" id="PIRSF016578">
    <property type="entry name" value="HsaA"/>
    <property type="match status" value="1"/>
</dbReference>
<evidence type="ECO:0000259" key="5">
    <source>
        <dbReference type="Pfam" id="PF00441"/>
    </source>
</evidence>
<dbReference type="InterPro" id="IPR009075">
    <property type="entry name" value="AcylCo_DH/oxidase_C"/>
</dbReference>
<dbReference type="Gene3D" id="2.40.110.10">
    <property type="entry name" value="Butyryl-CoA Dehydrogenase, subunit A, domain 2"/>
    <property type="match status" value="1"/>
</dbReference>
<dbReference type="InterPro" id="IPR009100">
    <property type="entry name" value="AcylCoA_DH/oxidase_NM_dom_sf"/>
</dbReference>
<proteinExistence type="inferred from homology"/>
<comment type="similarity">
    <text evidence="2">Belongs to the acyl-CoA dehydrogenase family.</text>
</comment>
<dbReference type="InterPro" id="IPR037069">
    <property type="entry name" value="AcylCoA_DH/ox_N_sf"/>
</dbReference>
<dbReference type="Pfam" id="PF00441">
    <property type="entry name" value="Acyl-CoA_dh_1"/>
    <property type="match status" value="1"/>
</dbReference>
<organism evidence="6 7">
    <name type="scientific">Blastomonas fulva</name>
    <dbReference type="NCBI Taxonomy" id="1550728"/>
    <lineage>
        <taxon>Bacteria</taxon>
        <taxon>Pseudomonadati</taxon>
        <taxon>Pseudomonadota</taxon>
        <taxon>Alphaproteobacteria</taxon>
        <taxon>Sphingomonadales</taxon>
        <taxon>Sphingomonadaceae</taxon>
        <taxon>Blastomonas</taxon>
    </lineage>
</organism>
<reference evidence="6 7" key="1">
    <citation type="submission" date="2017-03" db="EMBL/GenBank/DDBJ databases">
        <title>Complete genome sequence of Blastomonas fulva degrading microcsystin LR.</title>
        <authorList>
            <person name="Lee H.-g."/>
            <person name="Jin L."/>
            <person name="oh H.-M."/>
        </authorList>
    </citation>
    <scope>NUCLEOTIDE SEQUENCE [LARGE SCALE GENOMIC DNA]</scope>
    <source>
        <strain evidence="6 7">T2</strain>
    </source>
</reference>
<dbReference type="EMBL" id="CP020083">
    <property type="protein sequence ID" value="ASR53119.1"/>
    <property type="molecule type" value="Genomic_DNA"/>
</dbReference>
<dbReference type="GeneID" id="303487492"/>
<evidence type="ECO:0000256" key="3">
    <source>
        <dbReference type="ARBA" id="ARBA00022630"/>
    </source>
</evidence>
<dbReference type="InterPro" id="IPR046373">
    <property type="entry name" value="Acyl-CoA_Oxase/DH_mid-dom_sf"/>
</dbReference>
<dbReference type="Gene3D" id="1.10.540.10">
    <property type="entry name" value="Acyl-CoA dehydrogenase/oxidase, N-terminal domain"/>
    <property type="match status" value="1"/>
</dbReference>
<gene>
    <name evidence="6" type="ORF">B5J99_18015</name>
</gene>
<dbReference type="RefSeq" id="WP_117353200.1">
    <property type="nucleotide sequence ID" value="NZ_CP020083.1"/>
</dbReference>